<dbReference type="Gene3D" id="3.30.200.20">
    <property type="entry name" value="Phosphorylase Kinase, domain 1"/>
    <property type="match status" value="1"/>
</dbReference>
<dbReference type="Proteomes" id="UP000198702">
    <property type="component" value="Unassembled WGS sequence"/>
</dbReference>
<evidence type="ECO:0000256" key="3">
    <source>
        <dbReference type="ARBA" id="ARBA00022679"/>
    </source>
</evidence>
<dbReference type="SMART" id="SM00220">
    <property type="entry name" value="S_TKc"/>
    <property type="match status" value="1"/>
</dbReference>
<dbReference type="RefSeq" id="WP_231478755.1">
    <property type="nucleotide sequence ID" value="NZ_FOQZ01000005.1"/>
</dbReference>
<dbReference type="EC" id="2.7.11.1" evidence="1"/>
<feature type="binding site" evidence="7">
    <location>
        <position position="47"/>
    </location>
    <ligand>
        <name>ATP</name>
        <dbReference type="ChEBI" id="CHEBI:30616"/>
    </ligand>
</feature>
<dbReference type="EMBL" id="FOQZ01000005">
    <property type="protein sequence ID" value="SFI69021.1"/>
    <property type="molecule type" value="Genomic_DNA"/>
</dbReference>
<comment type="caution">
    <text evidence="11">The sequence shown here is derived from an EMBL/GenBank/DDBJ whole genome shotgun (WGS) entry which is preliminary data.</text>
</comment>
<dbReference type="PANTHER" id="PTHR43289">
    <property type="entry name" value="MITOGEN-ACTIVATED PROTEIN KINASE KINASE KINASE 20-RELATED"/>
    <property type="match status" value="1"/>
</dbReference>
<evidence type="ECO:0000259" key="10">
    <source>
        <dbReference type="PROSITE" id="PS50011"/>
    </source>
</evidence>
<keyword evidence="4 7" id="KW-0547">Nucleotide-binding</keyword>
<evidence type="ECO:0000256" key="5">
    <source>
        <dbReference type="ARBA" id="ARBA00022777"/>
    </source>
</evidence>
<evidence type="ECO:0000313" key="11">
    <source>
        <dbReference type="EMBL" id="SFI69021.1"/>
    </source>
</evidence>
<keyword evidence="9" id="KW-0812">Transmembrane</keyword>
<feature type="region of interest" description="Disordered" evidence="8">
    <location>
        <begin position="319"/>
        <end position="340"/>
    </location>
</feature>
<feature type="region of interest" description="Disordered" evidence="8">
    <location>
        <begin position="406"/>
        <end position="495"/>
    </location>
</feature>
<feature type="compositionally biased region" description="Basic and acidic residues" evidence="8">
    <location>
        <begin position="455"/>
        <end position="472"/>
    </location>
</feature>
<feature type="compositionally biased region" description="Basic and acidic residues" evidence="8">
    <location>
        <begin position="480"/>
        <end position="495"/>
    </location>
</feature>
<dbReference type="PROSITE" id="PS00107">
    <property type="entry name" value="PROTEIN_KINASE_ATP"/>
    <property type="match status" value="1"/>
</dbReference>
<evidence type="ECO:0000256" key="4">
    <source>
        <dbReference type="ARBA" id="ARBA00022741"/>
    </source>
</evidence>
<evidence type="ECO:0000256" key="7">
    <source>
        <dbReference type="PROSITE-ProRule" id="PRU10141"/>
    </source>
</evidence>
<keyword evidence="9" id="KW-1133">Transmembrane helix</keyword>
<dbReference type="Pfam" id="PF00069">
    <property type="entry name" value="Pkinase"/>
    <property type="match status" value="1"/>
</dbReference>
<accession>A0A7Z7D1A9</accession>
<evidence type="ECO:0000256" key="8">
    <source>
        <dbReference type="SAM" id="MobiDB-lite"/>
    </source>
</evidence>
<keyword evidence="2 11" id="KW-0723">Serine/threonine-protein kinase</keyword>
<feature type="compositionally biased region" description="Basic and acidic residues" evidence="8">
    <location>
        <begin position="428"/>
        <end position="441"/>
    </location>
</feature>
<evidence type="ECO:0000313" key="12">
    <source>
        <dbReference type="Proteomes" id="UP000198702"/>
    </source>
</evidence>
<dbReference type="InterPro" id="IPR000719">
    <property type="entry name" value="Prot_kinase_dom"/>
</dbReference>
<dbReference type="InterPro" id="IPR008271">
    <property type="entry name" value="Ser/Thr_kinase_AS"/>
</dbReference>
<evidence type="ECO:0000256" key="6">
    <source>
        <dbReference type="ARBA" id="ARBA00022840"/>
    </source>
</evidence>
<sequence>MTQPVEEMATAALLDGRYQLGACIGQGGMARVFRAEDLQLGRTVAIKMLRGDADAHATPERARMEMALLASLNHPSLVTLFDASIVPGKPEYLVMEFVDGPSLAGELAKGPMAAGEVAAIAAELAAALHVVHDAGIVHRDIKPSNVLLAPTSLPGRRHRAKLADFGVAYLADSTRLTTPGLIIGTAAYLAPEQVRGEPAGGPADIYSLGLMLLEALTGHRAFPHASGIGAVMTRLIEEPVIPDWMGRDWAELLQDMTATDPAARPTALEVLDRVAGLPVSVAPAPVSTAAVEGHPPETVPLALPAGLPAAPAVSDDAPASAAVDIPPQTGDPATAAVAPMPRRRGRRAAVLLPLAAAGALLFLQVGLWVGGMHLQSGVAPAVGPTPAPSVSTVQEAVTEDEVEPILPAGDVRQSTPSDPAEDATAAAREAEKAAREAEKAAEQAAQNEQKAAEQAARDAQKAAEQAARDAAKEQAAQQRAADKAARDAQKPGKTP</sequence>
<evidence type="ECO:0000256" key="9">
    <source>
        <dbReference type="SAM" id="Phobius"/>
    </source>
</evidence>
<dbReference type="AlphaFoldDB" id="A0A7Z7D1A9"/>
<evidence type="ECO:0000256" key="2">
    <source>
        <dbReference type="ARBA" id="ARBA00022527"/>
    </source>
</evidence>
<gene>
    <name evidence="11" type="ORF">SAMN04487751_2655</name>
</gene>
<dbReference type="InterPro" id="IPR017441">
    <property type="entry name" value="Protein_kinase_ATP_BS"/>
</dbReference>
<name>A0A7Z7D1A9_9MICO</name>
<proteinExistence type="predicted"/>
<keyword evidence="5 11" id="KW-0418">Kinase</keyword>
<keyword evidence="3" id="KW-0808">Transferase</keyword>
<dbReference type="SUPFAM" id="SSF56112">
    <property type="entry name" value="Protein kinase-like (PK-like)"/>
    <property type="match status" value="1"/>
</dbReference>
<organism evidence="11 12">
    <name type="scientific">Microbacterium saccharophilum</name>
    <dbReference type="NCBI Taxonomy" id="1213358"/>
    <lineage>
        <taxon>Bacteria</taxon>
        <taxon>Bacillati</taxon>
        <taxon>Actinomycetota</taxon>
        <taxon>Actinomycetes</taxon>
        <taxon>Micrococcales</taxon>
        <taxon>Microbacteriaceae</taxon>
        <taxon>Microbacterium</taxon>
    </lineage>
</organism>
<keyword evidence="6 7" id="KW-0067">ATP-binding</keyword>
<dbReference type="PANTHER" id="PTHR43289:SF6">
    <property type="entry name" value="SERINE_THREONINE-PROTEIN KINASE NEKL-3"/>
    <property type="match status" value="1"/>
</dbReference>
<dbReference type="CDD" id="cd14014">
    <property type="entry name" value="STKc_PknB_like"/>
    <property type="match status" value="1"/>
</dbReference>
<dbReference type="Gene3D" id="1.10.510.10">
    <property type="entry name" value="Transferase(Phosphotransferase) domain 1"/>
    <property type="match status" value="1"/>
</dbReference>
<dbReference type="GO" id="GO:0005524">
    <property type="term" value="F:ATP binding"/>
    <property type="evidence" value="ECO:0007669"/>
    <property type="project" value="UniProtKB-UniRule"/>
</dbReference>
<feature type="compositionally biased region" description="Low complexity" evidence="8">
    <location>
        <begin position="442"/>
        <end position="454"/>
    </location>
</feature>
<dbReference type="PROSITE" id="PS50011">
    <property type="entry name" value="PROTEIN_KINASE_DOM"/>
    <property type="match status" value="1"/>
</dbReference>
<evidence type="ECO:0000256" key="1">
    <source>
        <dbReference type="ARBA" id="ARBA00012513"/>
    </source>
</evidence>
<dbReference type="InterPro" id="IPR011009">
    <property type="entry name" value="Kinase-like_dom_sf"/>
</dbReference>
<dbReference type="GO" id="GO:0004674">
    <property type="term" value="F:protein serine/threonine kinase activity"/>
    <property type="evidence" value="ECO:0007669"/>
    <property type="project" value="UniProtKB-KW"/>
</dbReference>
<dbReference type="PROSITE" id="PS00108">
    <property type="entry name" value="PROTEIN_KINASE_ST"/>
    <property type="match status" value="1"/>
</dbReference>
<feature type="domain" description="Protein kinase" evidence="10">
    <location>
        <begin position="18"/>
        <end position="277"/>
    </location>
</feature>
<reference evidence="11 12" key="1">
    <citation type="submission" date="2016-10" db="EMBL/GenBank/DDBJ databases">
        <authorList>
            <person name="Varghese N."/>
            <person name="Submissions S."/>
        </authorList>
    </citation>
    <scope>NUCLEOTIDE SEQUENCE [LARGE SCALE GENOMIC DNA]</scope>
    <source>
        <strain evidence="11 12">UNC380MFSha3.1</strain>
    </source>
</reference>
<protein>
    <recommendedName>
        <fullName evidence="1">non-specific serine/threonine protein kinase</fullName>
        <ecNumber evidence="1">2.7.11.1</ecNumber>
    </recommendedName>
</protein>
<feature type="transmembrane region" description="Helical" evidence="9">
    <location>
        <begin position="348"/>
        <end position="369"/>
    </location>
</feature>
<keyword evidence="9" id="KW-0472">Membrane</keyword>